<feature type="transmembrane region" description="Helical" evidence="1">
    <location>
        <begin position="140"/>
        <end position="164"/>
    </location>
</feature>
<proteinExistence type="predicted"/>
<keyword evidence="1" id="KW-1133">Transmembrane helix</keyword>
<sequence length="169" mass="17654">MRVIGALFSIICAALGGLQVWAATRRRSDEFFILRSAGQSSLLAFEFAGSPAKLRSLVATGGDKGRDAVLRSLDIDYLVTAGYVFVTLGFGGILTAVSQPSLGRKEIVFGLVAAAMGIIENVALRQAATAYPNGGGTAPLVTLAAVVKFVMLLLAAGTVLLWPLRTLLN</sequence>
<evidence type="ECO:0000313" key="2">
    <source>
        <dbReference type="EMBL" id="CAB4732373.1"/>
    </source>
</evidence>
<dbReference type="EMBL" id="CAFBQP010000131">
    <property type="protein sequence ID" value="CAB5068210.1"/>
    <property type="molecule type" value="Genomic_DNA"/>
</dbReference>
<reference evidence="6" key="1">
    <citation type="submission" date="2020-05" db="EMBL/GenBank/DDBJ databases">
        <authorList>
            <person name="Chiriac C."/>
            <person name="Salcher M."/>
            <person name="Ghai R."/>
            <person name="Kavagutti S V."/>
        </authorList>
    </citation>
    <scope>NUCLEOTIDE SEQUENCE</scope>
</reference>
<dbReference type="EMBL" id="CAFAAJ010000011">
    <property type="protein sequence ID" value="CAB4791051.1"/>
    <property type="molecule type" value="Genomic_DNA"/>
</dbReference>
<keyword evidence="1" id="KW-0472">Membrane</keyword>
<protein>
    <submittedName>
        <fullName evidence="6">Unannotated protein</fullName>
    </submittedName>
</protein>
<evidence type="ECO:0000256" key="1">
    <source>
        <dbReference type="SAM" id="Phobius"/>
    </source>
</evidence>
<feature type="transmembrane region" description="Helical" evidence="1">
    <location>
        <begin position="108"/>
        <end position="128"/>
    </location>
</feature>
<name>A0A6J7UQB3_9ZZZZ</name>
<gene>
    <name evidence="2" type="ORF">UFOPK2602_02415</name>
    <name evidence="3" type="ORF">UFOPK2806_01965</name>
    <name evidence="4" type="ORF">UFOPK3001_00259</name>
    <name evidence="5" type="ORF">UFOPK3954_00816</name>
    <name evidence="6" type="ORF">UFOPK4306_02324</name>
</gene>
<organism evidence="6">
    <name type="scientific">freshwater metagenome</name>
    <dbReference type="NCBI Taxonomy" id="449393"/>
    <lineage>
        <taxon>unclassified sequences</taxon>
        <taxon>metagenomes</taxon>
        <taxon>ecological metagenomes</taxon>
    </lineage>
</organism>
<evidence type="ECO:0000313" key="5">
    <source>
        <dbReference type="EMBL" id="CAB4985572.1"/>
    </source>
</evidence>
<keyword evidence="1" id="KW-0812">Transmembrane</keyword>
<feature type="transmembrane region" description="Helical" evidence="1">
    <location>
        <begin position="77"/>
        <end position="96"/>
    </location>
</feature>
<dbReference type="AlphaFoldDB" id="A0A6J7UQB3"/>
<dbReference type="EMBL" id="CAEZXX010000258">
    <property type="protein sequence ID" value="CAB4732373.1"/>
    <property type="molecule type" value="Genomic_DNA"/>
</dbReference>
<dbReference type="EMBL" id="CAEZYY010000034">
    <property type="protein sequence ID" value="CAB4764773.1"/>
    <property type="molecule type" value="Genomic_DNA"/>
</dbReference>
<evidence type="ECO:0000313" key="3">
    <source>
        <dbReference type="EMBL" id="CAB4764773.1"/>
    </source>
</evidence>
<dbReference type="EMBL" id="CAFBON010000068">
    <property type="protein sequence ID" value="CAB4985572.1"/>
    <property type="molecule type" value="Genomic_DNA"/>
</dbReference>
<accession>A0A6J7UQB3</accession>
<evidence type="ECO:0000313" key="4">
    <source>
        <dbReference type="EMBL" id="CAB4791051.1"/>
    </source>
</evidence>
<evidence type="ECO:0000313" key="6">
    <source>
        <dbReference type="EMBL" id="CAB5068210.1"/>
    </source>
</evidence>